<dbReference type="Gene3D" id="2.30.110.10">
    <property type="entry name" value="Electron Transport, Fmn-binding Protein, Chain A"/>
    <property type="match status" value="1"/>
</dbReference>
<dbReference type="Pfam" id="PF01613">
    <property type="entry name" value="Flavin_Reduct"/>
    <property type="match status" value="1"/>
</dbReference>
<proteinExistence type="inferred from homology"/>
<protein>
    <recommendedName>
        <fullName evidence="5">FMN reductase (NADH) RutF</fullName>
        <ecNumber evidence="5">1.5.1.42</ecNumber>
    </recommendedName>
    <alternativeName>
        <fullName evidence="5">FMN reductase</fullName>
    </alternativeName>
    <alternativeName>
        <fullName evidence="5">NADH-flavin reductase RutF</fullName>
    </alternativeName>
    <alternativeName>
        <fullName evidence="5">NADH:flavin oxidoreductase</fullName>
    </alternativeName>
</protein>
<comment type="function">
    <text evidence="5">Catalyzes the reduction of FMN to FMNH2 which is used to reduce pyrimidine by RutA via the Rut pathway.</text>
</comment>
<reference evidence="7" key="2">
    <citation type="submission" date="2021-08" db="EMBL/GenBank/DDBJ databases">
        <authorList>
            <person name="Tani A."/>
            <person name="Ola A."/>
            <person name="Ogura Y."/>
            <person name="Katsura K."/>
            <person name="Hayashi T."/>
        </authorList>
    </citation>
    <scope>NUCLEOTIDE SEQUENCE</scope>
    <source>
        <strain evidence="7">NBRC 15686</strain>
    </source>
</reference>
<dbReference type="InterPro" id="IPR019917">
    <property type="entry name" value="RutF"/>
</dbReference>
<accession>A0ABQ4U9G5</accession>
<dbReference type="InterPro" id="IPR012349">
    <property type="entry name" value="Split_barrel_FMN-bd"/>
</dbReference>
<evidence type="ECO:0000313" key="7">
    <source>
        <dbReference type="EMBL" id="GJE63634.1"/>
    </source>
</evidence>
<evidence type="ECO:0000259" key="6">
    <source>
        <dbReference type="SMART" id="SM00903"/>
    </source>
</evidence>
<name>A0ABQ4U9G5_9HYPH</name>
<evidence type="ECO:0000256" key="1">
    <source>
        <dbReference type="ARBA" id="ARBA00022630"/>
    </source>
</evidence>
<dbReference type="HAMAP" id="MF_00833">
    <property type="entry name" value="RutF"/>
    <property type="match status" value="1"/>
</dbReference>
<organism evidence="7 8">
    <name type="scientific">Methylorubrum aminovorans</name>
    <dbReference type="NCBI Taxonomy" id="269069"/>
    <lineage>
        <taxon>Bacteria</taxon>
        <taxon>Pseudomonadati</taxon>
        <taxon>Pseudomonadota</taxon>
        <taxon>Alphaproteobacteria</taxon>
        <taxon>Hyphomicrobiales</taxon>
        <taxon>Methylobacteriaceae</taxon>
        <taxon>Methylorubrum</taxon>
    </lineage>
</organism>
<comment type="similarity">
    <text evidence="5">Belongs to the non-flavoprotein flavin reductase family. RutF subfamily.</text>
</comment>
<dbReference type="PANTHER" id="PTHR30466">
    <property type="entry name" value="FLAVIN REDUCTASE"/>
    <property type="match status" value="1"/>
</dbReference>
<dbReference type="SMART" id="SM00903">
    <property type="entry name" value="Flavin_Reduct"/>
    <property type="match status" value="1"/>
</dbReference>
<dbReference type="EC" id="1.5.1.42" evidence="5"/>
<dbReference type="SUPFAM" id="SSF50475">
    <property type="entry name" value="FMN-binding split barrel"/>
    <property type="match status" value="1"/>
</dbReference>
<dbReference type="InterPro" id="IPR002563">
    <property type="entry name" value="Flavin_Rdtase-like_dom"/>
</dbReference>
<keyword evidence="4 5" id="KW-0520">NAD</keyword>
<evidence type="ECO:0000256" key="4">
    <source>
        <dbReference type="ARBA" id="ARBA00023027"/>
    </source>
</evidence>
<dbReference type="InterPro" id="IPR050268">
    <property type="entry name" value="NADH-dep_flavin_reductase"/>
</dbReference>
<keyword evidence="3 5" id="KW-0560">Oxidoreductase</keyword>
<evidence type="ECO:0000256" key="2">
    <source>
        <dbReference type="ARBA" id="ARBA00022643"/>
    </source>
</evidence>
<dbReference type="EMBL" id="BPRC01000001">
    <property type="protein sequence ID" value="GJE63634.1"/>
    <property type="molecule type" value="Genomic_DNA"/>
</dbReference>
<sequence length="173" mass="18356">MTSPDSETPSASAYREAMAQLASAVHLVTTDGPGGRAGLTATSVCSVSDGPPTLLVCLNRGSSAYPAFLRNGVLCINTLTAAHEGLAADFAGRVPRDERFNGREWGILQTGAPVLPDALVAFDCRIVDRHEVGTHDVLICEVEALAEIRDIDGLLYAGRHYRVLPRRTAPEAS</sequence>
<evidence type="ECO:0000256" key="5">
    <source>
        <dbReference type="HAMAP-Rule" id="MF_00833"/>
    </source>
</evidence>
<keyword evidence="1 5" id="KW-0285">Flavoprotein</keyword>
<dbReference type="Proteomes" id="UP001055039">
    <property type="component" value="Unassembled WGS sequence"/>
</dbReference>
<feature type="domain" description="Flavin reductase like" evidence="6">
    <location>
        <begin position="18"/>
        <end position="163"/>
    </location>
</feature>
<dbReference type="RefSeq" id="WP_238222586.1">
    <property type="nucleotide sequence ID" value="NZ_BAAADH010000020.1"/>
</dbReference>
<keyword evidence="8" id="KW-1185">Reference proteome</keyword>
<gene>
    <name evidence="5 7" type="primary">rutF</name>
    <name evidence="7" type="ORF">LNAOJCKE_0831</name>
</gene>
<evidence type="ECO:0000256" key="3">
    <source>
        <dbReference type="ARBA" id="ARBA00023002"/>
    </source>
</evidence>
<comment type="caution">
    <text evidence="7">The sequence shown here is derived from an EMBL/GenBank/DDBJ whole genome shotgun (WGS) entry which is preliminary data.</text>
</comment>
<evidence type="ECO:0000313" key="8">
    <source>
        <dbReference type="Proteomes" id="UP001055039"/>
    </source>
</evidence>
<reference evidence="7" key="1">
    <citation type="journal article" date="2021" name="Front. Microbiol.">
        <title>Comprehensive Comparative Genomics and Phenotyping of Methylobacterium Species.</title>
        <authorList>
            <person name="Alessa O."/>
            <person name="Ogura Y."/>
            <person name="Fujitani Y."/>
            <person name="Takami H."/>
            <person name="Hayashi T."/>
            <person name="Sahin N."/>
            <person name="Tani A."/>
        </authorList>
    </citation>
    <scope>NUCLEOTIDE SEQUENCE</scope>
    <source>
        <strain evidence="7">NBRC 15686</strain>
    </source>
</reference>
<keyword evidence="2 5" id="KW-0288">FMN</keyword>
<comment type="catalytic activity">
    <reaction evidence="5">
        <text>FMNH2 + NAD(+) = FMN + NADH + 2 H(+)</text>
        <dbReference type="Rhea" id="RHEA:21620"/>
        <dbReference type="ChEBI" id="CHEBI:15378"/>
        <dbReference type="ChEBI" id="CHEBI:57540"/>
        <dbReference type="ChEBI" id="CHEBI:57618"/>
        <dbReference type="ChEBI" id="CHEBI:57945"/>
        <dbReference type="ChEBI" id="CHEBI:58210"/>
        <dbReference type="EC" id="1.5.1.42"/>
    </reaction>
</comment>
<dbReference type="PANTHER" id="PTHR30466:SF1">
    <property type="entry name" value="FMN REDUCTASE (NADH) RUTF"/>
    <property type="match status" value="1"/>
</dbReference>